<protein>
    <submittedName>
        <fullName evidence="4">Btbd11b protein</fullName>
    </submittedName>
</protein>
<dbReference type="Pfam" id="PF00023">
    <property type="entry name" value="Ank"/>
    <property type="match status" value="1"/>
</dbReference>
<dbReference type="PROSITE" id="PS50297">
    <property type="entry name" value="ANK_REP_REGION"/>
    <property type="match status" value="1"/>
</dbReference>
<accession>A0A812Y9R8</accession>
<dbReference type="SUPFAM" id="SSF48403">
    <property type="entry name" value="Ankyrin repeat"/>
    <property type="match status" value="1"/>
</dbReference>
<dbReference type="OrthoDB" id="408248at2759"/>
<evidence type="ECO:0000256" key="1">
    <source>
        <dbReference type="ARBA" id="ARBA00022737"/>
    </source>
</evidence>
<feature type="repeat" description="ANK" evidence="3">
    <location>
        <begin position="309"/>
        <end position="341"/>
    </location>
</feature>
<dbReference type="SMART" id="SM00248">
    <property type="entry name" value="ANK"/>
    <property type="match status" value="5"/>
</dbReference>
<dbReference type="InterPro" id="IPR002110">
    <property type="entry name" value="Ankyrin_rpt"/>
</dbReference>
<evidence type="ECO:0000313" key="5">
    <source>
        <dbReference type="Proteomes" id="UP000649617"/>
    </source>
</evidence>
<organism evidence="4 5">
    <name type="scientific">Symbiodinium pilosum</name>
    <name type="common">Dinoflagellate</name>
    <dbReference type="NCBI Taxonomy" id="2952"/>
    <lineage>
        <taxon>Eukaryota</taxon>
        <taxon>Sar</taxon>
        <taxon>Alveolata</taxon>
        <taxon>Dinophyceae</taxon>
        <taxon>Suessiales</taxon>
        <taxon>Symbiodiniaceae</taxon>
        <taxon>Symbiodinium</taxon>
    </lineage>
</organism>
<dbReference type="Gene3D" id="1.25.40.20">
    <property type="entry name" value="Ankyrin repeat-containing domain"/>
    <property type="match status" value="2"/>
</dbReference>
<sequence length="596" mass="64991">MCFPMYAVPLKVLLQMGEMIPHEELKATGRLVEFQNSLGKAMFVSHQWVGHRHPDPEFKQLKVLQDALTYVTTELEVIPVDLVTETMMPSAKGLRTAELRSDPLFIWYDYFSCPQLEYTSQRRDNENRSQLLNAIASIPAYVNTSSFFLALCPVVENPSQSMLFTPASWAERGWCRVERALRELCSDESWIMVKSATNVELVLGKEASVGGGPPGEGEFSVAEDRTALAPVMVDALRRKLHMLLQSQDLVSYRLVLNLQGVYLSGLPAETLHEPVPGFSMNTETDSVSMAVASFLFQNGFASVRQRDRAGWSPLHYASLRGDPTLIQGLLDQRADPNCKTRRDQPRVGIPPLTSAVSICLLYKHNKAARLLIEAGAAVNGSGQIRPPMTCAADANNAEGVRLLCESGCSPHARNLFGISAFESACACGSMAAMEELLSQSQSGFGGRSFDMSDALFCAMLHRGGTAELVQWLVSKGANVNKSRSVWKHSVAFGILTTLKSLQHTYGTASACTKSLHHVPEATPLMLAVNTSQYAGAAALVAAGARLDIRNLRGWSAADFAKGQSMPGFLMQALEGNPTECLRVSAIASDGYVEVFF</sequence>
<gene>
    <name evidence="4" type="primary">btbd11b</name>
    <name evidence="4" type="ORF">SPIL2461_LOCUS22825</name>
</gene>
<keyword evidence="1" id="KW-0677">Repeat</keyword>
<evidence type="ECO:0000256" key="2">
    <source>
        <dbReference type="ARBA" id="ARBA00023043"/>
    </source>
</evidence>
<dbReference type="InterPro" id="IPR051165">
    <property type="entry name" value="Multifunctional_ANK_Repeat"/>
</dbReference>
<dbReference type="Proteomes" id="UP000649617">
    <property type="component" value="Unassembled WGS sequence"/>
</dbReference>
<dbReference type="InterPro" id="IPR036770">
    <property type="entry name" value="Ankyrin_rpt-contain_sf"/>
</dbReference>
<dbReference type="PANTHER" id="PTHR24123">
    <property type="entry name" value="ANKYRIN REPEAT-CONTAINING"/>
    <property type="match status" value="1"/>
</dbReference>
<proteinExistence type="predicted"/>
<reference evidence="4" key="1">
    <citation type="submission" date="2021-02" db="EMBL/GenBank/DDBJ databases">
        <authorList>
            <person name="Dougan E. K."/>
            <person name="Rhodes N."/>
            <person name="Thang M."/>
            <person name="Chan C."/>
        </authorList>
    </citation>
    <scope>NUCLEOTIDE SEQUENCE</scope>
</reference>
<dbReference type="PANTHER" id="PTHR24123:SF33">
    <property type="entry name" value="PROTEIN HOS4"/>
    <property type="match status" value="1"/>
</dbReference>
<dbReference type="PROSITE" id="PS50088">
    <property type="entry name" value="ANK_REPEAT"/>
    <property type="match status" value="1"/>
</dbReference>
<evidence type="ECO:0000256" key="3">
    <source>
        <dbReference type="PROSITE-ProRule" id="PRU00023"/>
    </source>
</evidence>
<evidence type="ECO:0000313" key="4">
    <source>
        <dbReference type="EMBL" id="CAE7773276.1"/>
    </source>
</evidence>
<name>A0A812Y9R8_SYMPI</name>
<keyword evidence="2 3" id="KW-0040">ANK repeat</keyword>
<comment type="caution">
    <text evidence="4">The sequence shown here is derived from an EMBL/GenBank/DDBJ whole genome shotgun (WGS) entry which is preliminary data.</text>
</comment>
<keyword evidence="5" id="KW-1185">Reference proteome</keyword>
<dbReference type="EMBL" id="CAJNIZ010047671">
    <property type="protein sequence ID" value="CAE7773276.1"/>
    <property type="molecule type" value="Genomic_DNA"/>
</dbReference>
<dbReference type="AlphaFoldDB" id="A0A812Y9R8"/>